<name>A0A3N4K5B9_9PEZI</name>
<dbReference type="Proteomes" id="UP000276215">
    <property type="component" value="Unassembled WGS sequence"/>
</dbReference>
<evidence type="ECO:0000313" key="3">
    <source>
        <dbReference type="Proteomes" id="UP000276215"/>
    </source>
</evidence>
<evidence type="ECO:0000256" key="1">
    <source>
        <dbReference type="SAM" id="MobiDB-lite"/>
    </source>
</evidence>
<feature type="region of interest" description="Disordered" evidence="1">
    <location>
        <begin position="131"/>
        <end position="152"/>
    </location>
</feature>
<evidence type="ECO:0000313" key="2">
    <source>
        <dbReference type="EMBL" id="RPB05747.1"/>
    </source>
</evidence>
<sequence>MAVSGLKRFLEEDPPRLHNLGSELTGYYVRDAGEHFGYPCISLVTLPVQYQGLLEHIYTKTNNLYSMKNMQRNHCQQKSLYNYTRDQVLRNWLSNPIFCFLCKSEDEHHFVSSIIHKFNICYESPLMRPTVRPRKKRKRKNCKKKGRKNHKN</sequence>
<dbReference type="AlphaFoldDB" id="A0A3N4K5B9"/>
<keyword evidence="3" id="KW-1185">Reference proteome</keyword>
<accession>A0A3N4K5B9</accession>
<proteinExistence type="predicted"/>
<dbReference type="EMBL" id="ML120352">
    <property type="protein sequence ID" value="RPB05747.1"/>
    <property type="molecule type" value="Genomic_DNA"/>
</dbReference>
<organism evidence="2 3">
    <name type="scientific">Choiromyces venosus 120613-1</name>
    <dbReference type="NCBI Taxonomy" id="1336337"/>
    <lineage>
        <taxon>Eukaryota</taxon>
        <taxon>Fungi</taxon>
        <taxon>Dikarya</taxon>
        <taxon>Ascomycota</taxon>
        <taxon>Pezizomycotina</taxon>
        <taxon>Pezizomycetes</taxon>
        <taxon>Pezizales</taxon>
        <taxon>Tuberaceae</taxon>
        <taxon>Choiromyces</taxon>
    </lineage>
</organism>
<protein>
    <submittedName>
        <fullName evidence="2">Uncharacterized protein</fullName>
    </submittedName>
</protein>
<reference evidence="2 3" key="1">
    <citation type="journal article" date="2018" name="Nat. Ecol. Evol.">
        <title>Pezizomycetes genomes reveal the molecular basis of ectomycorrhizal truffle lifestyle.</title>
        <authorList>
            <person name="Murat C."/>
            <person name="Payen T."/>
            <person name="Noel B."/>
            <person name="Kuo A."/>
            <person name="Morin E."/>
            <person name="Chen J."/>
            <person name="Kohler A."/>
            <person name="Krizsan K."/>
            <person name="Balestrini R."/>
            <person name="Da Silva C."/>
            <person name="Montanini B."/>
            <person name="Hainaut M."/>
            <person name="Levati E."/>
            <person name="Barry K.W."/>
            <person name="Belfiori B."/>
            <person name="Cichocki N."/>
            <person name="Clum A."/>
            <person name="Dockter R.B."/>
            <person name="Fauchery L."/>
            <person name="Guy J."/>
            <person name="Iotti M."/>
            <person name="Le Tacon F."/>
            <person name="Lindquist E.A."/>
            <person name="Lipzen A."/>
            <person name="Malagnac F."/>
            <person name="Mello A."/>
            <person name="Molinier V."/>
            <person name="Miyauchi S."/>
            <person name="Poulain J."/>
            <person name="Riccioni C."/>
            <person name="Rubini A."/>
            <person name="Sitrit Y."/>
            <person name="Splivallo R."/>
            <person name="Traeger S."/>
            <person name="Wang M."/>
            <person name="Zifcakova L."/>
            <person name="Wipf D."/>
            <person name="Zambonelli A."/>
            <person name="Paolocci F."/>
            <person name="Nowrousian M."/>
            <person name="Ottonello S."/>
            <person name="Baldrian P."/>
            <person name="Spatafora J.W."/>
            <person name="Henrissat B."/>
            <person name="Nagy L.G."/>
            <person name="Aury J.M."/>
            <person name="Wincker P."/>
            <person name="Grigoriev I.V."/>
            <person name="Bonfante P."/>
            <person name="Martin F.M."/>
        </authorList>
    </citation>
    <scope>NUCLEOTIDE SEQUENCE [LARGE SCALE GENOMIC DNA]</scope>
    <source>
        <strain evidence="2 3">120613-1</strain>
    </source>
</reference>
<gene>
    <name evidence="2" type="ORF">L873DRAFT_535989</name>
</gene>